<dbReference type="EMBL" id="JBBPBN010000006">
    <property type="protein sequence ID" value="KAK9034995.1"/>
    <property type="molecule type" value="Genomic_DNA"/>
</dbReference>
<proteinExistence type="predicted"/>
<gene>
    <name evidence="1" type="ORF">V6N11_077046</name>
</gene>
<comment type="caution">
    <text evidence="1">The sequence shown here is derived from an EMBL/GenBank/DDBJ whole genome shotgun (WGS) entry which is preliminary data.</text>
</comment>
<evidence type="ECO:0000313" key="1">
    <source>
        <dbReference type="EMBL" id="KAK9034995.1"/>
    </source>
</evidence>
<evidence type="ECO:0000313" key="2">
    <source>
        <dbReference type="Proteomes" id="UP001396334"/>
    </source>
</evidence>
<keyword evidence="2" id="KW-1185">Reference proteome</keyword>
<sequence length="141" mass="16558">MAATSSTPIKVFYNEEILKKYEELFVSKPFIFEKYFDVKNKPNVGFTPEFMLVVTKHKWESFVQQKGEIYLDLVREFYAHLVNKDSPILMIRGVFVHFDDGFINSMFDLPIVEDEHEAFVNFITTTKRNQILADLCELDST</sequence>
<organism evidence="1 2">
    <name type="scientific">Hibiscus sabdariffa</name>
    <name type="common">roselle</name>
    <dbReference type="NCBI Taxonomy" id="183260"/>
    <lineage>
        <taxon>Eukaryota</taxon>
        <taxon>Viridiplantae</taxon>
        <taxon>Streptophyta</taxon>
        <taxon>Embryophyta</taxon>
        <taxon>Tracheophyta</taxon>
        <taxon>Spermatophyta</taxon>
        <taxon>Magnoliopsida</taxon>
        <taxon>eudicotyledons</taxon>
        <taxon>Gunneridae</taxon>
        <taxon>Pentapetalae</taxon>
        <taxon>rosids</taxon>
        <taxon>malvids</taxon>
        <taxon>Malvales</taxon>
        <taxon>Malvaceae</taxon>
        <taxon>Malvoideae</taxon>
        <taxon>Hibiscus</taxon>
    </lineage>
</organism>
<dbReference type="Proteomes" id="UP001396334">
    <property type="component" value="Unassembled WGS sequence"/>
</dbReference>
<accession>A0ABR2TBX4</accession>
<protein>
    <submittedName>
        <fullName evidence="1">Uncharacterized protein</fullName>
    </submittedName>
</protein>
<name>A0ABR2TBX4_9ROSI</name>
<reference evidence="1 2" key="1">
    <citation type="journal article" date="2024" name="G3 (Bethesda)">
        <title>Genome assembly of Hibiscus sabdariffa L. provides insights into metabolisms of medicinal natural products.</title>
        <authorList>
            <person name="Kim T."/>
        </authorList>
    </citation>
    <scope>NUCLEOTIDE SEQUENCE [LARGE SCALE GENOMIC DNA]</scope>
    <source>
        <strain evidence="1">TK-2024</strain>
        <tissue evidence="1">Old leaves</tissue>
    </source>
</reference>